<evidence type="ECO:0000313" key="2">
    <source>
        <dbReference type="EMBL" id="PAV87031.1"/>
    </source>
</evidence>
<organism evidence="2 3">
    <name type="scientific">Diploscapter pachys</name>
    <dbReference type="NCBI Taxonomy" id="2018661"/>
    <lineage>
        <taxon>Eukaryota</taxon>
        <taxon>Metazoa</taxon>
        <taxon>Ecdysozoa</taxon>
        <taxon>Nematoda</taxon>
        <taxon>Chromadorea</taxon>
        <taxon>Rhabditida</taxon>
        <taxon>Rhabditina</taxon>
        <taxon>Rhabditomorpha</taxon>
        <taxon>Rhabditoidea</taxon>
        <taxon>Rhabditidae</taxon>
        <taxon>Diploscapter</taxon>
    </lineage>
</organism>
<keyword evidence="1" id="KW-0812">Transmembrane</keyword>
<gene>
    <name evidence="2" type="ORF">WR25_12699</name>
</gene>
<keyword evidence="1" id="KW-0472">Membrane</keyword>
<reference evidence="2 3" key="1">
    <citation type="journal article" date="2017" name="Curr. Biol.">
        <title>Genome architecture and evolution of a unichromosomal asexual nematode.</title>
        <authorList>
            <person name="Fradin H."/>
            <person name="Zegar C."/>
            <person name="Gutwein M."/>
            <person name="Lucas J."/>
            <person name="Kovtun M."/>
            <person name="Corcoran D."/>
            <person name="Baugh L.R."/>
            <person name="Kiontke K."/>
            <person name="Gunsalus K."/>
            <person name="Fitch D.H."/>
            <person name="Piano F."/>
        </authorList>
    </citation>
    <scope>NUCLEOTIDE SEQUENCE [LARGE SCALE GENOMIC DNA]</scope>
    <source>
        <strain evidence="2">PF1309</strain>
    </source>
</reference>
<keyword evidence="3" id="KW-1185">Reference proteome</keyword>
<name>A0A2A2LLC2_9BILA</name>
<comment type="caution">
    <text evidence="2">The sequence shown here is derived from an EMBL/GenBank/DDBJ whole genome shotgun (WGS) entry which is preliminary data.</text>
</comment>
<protein>
    <submittedName>
        <fullName evidence="2">Uncharacterized protein</fullName>
    </submittedName>
</protein>
<dbReference type="EMBL" id="LIAE01006609">
    <property type="protein sequence ID" value="PAV87040.1"/>
    <property type="molecule type" value="Genomic_DNA"/>
</dbReference>
<accession>A0A2A2LLC2</accession>
<feature type="transmembrane region" description="Helical" evidence="1">
    <location>
        <begin position="12"/>
        <end position="30"/>
    </location>
</feature>
<proteinExistence type="predicted"/>
<dbReference type="EMBL" id="LIAE01006609">
    <property type="protein sequence ID" value="PAV87031.1"/>
    <property type="molecule type" value="Genomic_DNA"/>
</dbReference>
<sequence length="175" mass="20230">MLPQFCISLQKFAVFLLLALPHITLSLSLIQRRQHYRRPICESSQACSYVVNGIDMTFCDCPGEDKSCPTEPEFSINSKGTVYQVECRVKQRKMKYYLQFQFCEPRKIPICDEGQVATSVEDLQTAIHCVCPDNMVHRRRKIPGTRNSEYICEVRGDHRSDFEITYGENIVLILN</sequence>
<evidence type="ECO:0000313" key="3">
    <source>
        <dbReference type="Proteomes" id="UP000218231"/>
    </source>
</evidence>
<dbReference type="OrthoDB" id="5773570at2759"/>
<dbReference type="EMBL" id="LIAE01006609">
    <property type="protein sequence ID" value="PAV87034.1"/>
    <property type="molecule type" value="Genomic_DNA"/>
</dbReference>
<dbReference type="Proteomes" id="UP000218231">
    <property type="component" value="Unassembled WGS sequence"/>
</dbReference>
<keyword evidence="1" id="KW-1133">Transmembrane helix</keyword>
<evidence type="ECO:0000256" key="1">
    <source>
        <dbReference type="SAM" id="Phobius"/>
    </source>
</evidence>
<dbReference type="AlphaFoldDB" id="A0A2A2LLC2"/>
<dbReference type="STRING" id="2018661.A0A2A2LLC2"/>
<dbReference type="EMBL" id="LIAE01006609">
    <property type="protein sequence ID" value="PAV87037.1"/>
    <property type="molecule type" value="Genomic_DNA"/>
</dbReference>